<organism evidence="3 4">
    <name type="scientific">Pseudomonas syringae pv. maculicola</name>
    <dbReference type="NCBI Taxonomy" id="59511"/>
    <lineage>
        <taxon>Bacteria</taxon>
        <taxon>Pseudomonadati</taxon>
        <taxon>Pseudomonadota</taxon>
        <taxon>Gammaproteobacteria</taxon>
        <taxon>Pseudomonadales</taxon>
        <taxon>Pseudomonadaceae</taxon>
        <taxon>Pseudomonas</taxon>
    </lineage>
</organism>
<dbReference type="EMBL" id="RBUQ01000124">
    <property type="protein sequence ID" value="RMV38504.1"/>
    <property type="molecule type" value="Genomic_DNA"/>
</dbReference>
<feature type="region of interest" description="Disordered" evidence="1">
    <location>
        <begin position="365"/>
        <end position="388"/>
    </location>
</feature>
<dbReference type="Gene3D" id="3.40.50.12780">
    <property type="entry name" value="N-terminal domain of ligase-like"/>
    <property type="match status" value="1"/>
</dbReference>
<dbReference type="AlphaFoldDB" id="A0A3M6C5C5"/>
<dbReference type="Proteomes" id="UP000271631">
    <property type="component" value="Unassembled WGS sequence"/>
</dbReference>
<dbReference type="InterPro" id="IPR042099">
    <property type="entry name" value="ANL_N_sf"/>
</dbReference>
<sequence length="388" mass="42501">MILMEFLCWHGRCYGSIDLFSVELPMFDSLPQALLQQAQTRGDWTALRYKQFGIWQRRSWSELALEVSQLAAALKGRGFDSTHSLVMLSEARVEALLLALAAHWLGGTVSLLDPAADNRAWLAKRSLAFAVADGLEALLQLRNASPEVVVLLDKRGLGETQDINVIDYARLLSDYAADAVDPVQSPAAAFLFPSVGEPSDVQLSHTDLLAGARQLVDRHGLSARDQALAARVFAASGQARYLLTPWLVAGFCLNFPEALTTRDNDRRELGPTLVLGTRESYARLELWVRERLPLPGSISHRLYQWAMAPAPGALRRWLGYWLIRRPLLDVLGMSRLSTPLLVGDALTASSQTFFAALGIRPVAPDQDSPAQQSPAVTPPVAALMSVPS</sequence>
<comment type="caution">
    <text evidence="3">The sequence shown here is derived from an EMBL/GenBank/DDBJ whole genome shotgun (WGS) entry which is preliminary data.</text>
</comment>
<dbReference type="Pfam" id="PF00501">
    <property type="entry name" value="AMP-binding"/>
    <property type="match status" value="1"/>
</dbReference>
<feature type="domain" description="AMP-dependent synthetase/ligase" evidence="2">
    <location>
        <begin position="36"/>
        <end position="334"/>
    </location>
</feature>
<dbReference type="InterPro" id="IPR000873">
    <property type="entry name" value="AMP-dep_synth/lig_dom"/>
</dbReference>
<evidence type="ECO:0000313" key="3">
    <source>
        <dbReference type="EMBL" id="RMV38504.1"/>
    </source>
</evidence>
<evidence type="ECO:0000256" key="1">
    <source>
        <dbReference type="SAM" id="MobiDB-lite"/>
    </source>
</evidence>
<reference evidence="3 4" key="1">
    <citation type="submission" date="2018-08" db="EMBL/GenBank/DDBJ databases">
        <title>Recombination of ecologically and evolutionarily significant loci maintains genetic cohesion in the Pseudomonas syringae species complex.</title>
        <authorList>
            <person name="Dillon M."/>
            <person name="Thakur S."/>
            <person name="Almeida R.N.D."/>
            <person name="Weir B.S."/>
            <person name="Guttman D.S."/>
        </authorList>
    </citation>
    <scope>NUCLEOTIDE SEQUENCE [LARGE SCALE GENOMIC DNA]</scope>
    <source>
        <strain evidence="3 4">ICMP 11281</strain>
    </source>
</reference>
<protein>
    <recommendedName>
        <fullName evidence="2">AMP-dependent synthetase/ligase domain-containing protein</fullName>
    </recommendedName>
</protein>
<gene>
    <name evidence="3" type="ORF">ALP13_01021</name>
</gene>
<evidence type="ECO:0000313" key="4">
    <source>
        <dbReference type="Proteomes" id="UP000271631"/>
    </source>
</evidence>
<proteinExistence type="predicted"/>
<evidence type="ECO:0000259" key="2">
    <source>
        <dbReference type="Pfam" id="PF00501"/>
    </source>
</evidence>
<name>A0A3M6C5C5_PSEYM</name>
<dbReference type="SUPFAM" id="SSF56801">
    <property type="entry name" value="Acetyl-CoA synthetase-like"/>
    <property type="match status" value="1"/>
</dbReference>
<accession>A0A3M6C5C5</accession>